<name>A0ABT6TTY4_9BACL</name>
<dbReference type="Gene3D" id="3.40.50.2000">
    <property type="entry name" value="Glycogen Phosphorylase B"/>
    <property type="match status" value="2"/>
</dbReference>
<keyword evidence="1" id="KW-0808">Transferase</keyword>
<comment type="caution">
    <text evidence="4">The sequence shown here is derived from an EMBL/GenBank/DDBJ whole genome shotgun (WGS) entry which is preliminary data.</text>
</comment>
<protein>
    <submittedName>
        <fullName evidence="4">Glycosyltransferase family 1 protein</fullName>
    </submittedName>
</protein>
<dbReference type="SUPFAM" id="SSF53756">
    <property type="entry name" value="UDP-Glycosyltransferase/glycogen phosphorylase"/>
    <property type="match status" value="1"/>
</dbReference>
<evidence type="ECO:0000259" key="3">
    <source>
        <dbReference type="Pfam" id="PF13439"/>
    </source>
</evidence>
<dbReference type="Proteomes" id="UP001161691">
    <property type="component" value="Unassembled WGS sequence"/>
</dbReference>
<accession>A0ABT6TTY4</accession>
<gene>
    <name evidence="4" type="ORF">KB449_35705</name>
</gene>
<dbReference type="RefSeq" id="WP_282913181.1">
    <property type="nucleotide sequence ID" value="NZ_JAGRPV010000002.1"/>
</dbReference>
<dbReference type="InterPro" id="IPR028098">
    <property type="entry name" value="Glyco_trans_4-like_N"/>
</dbReference>
<dbReference type="PANTHER" id="PTHR46401:SF2">
    <property type="entry name" value="GLYCOSYLTRANSFERASE WBBK-RELATED"/>
    <property type="match status" value="1"/>
</dbReference>
<dbReference type="Pfam" id="PF00534">
    <property type="entry name" value="Glycos_transf_1"/>
    <property type="match status" value="1"/>
</dbReference>
<reference evidence="4" key="1">
    <citation type="submission" date="2023-04" db="EMBL/GenBank/DDBJ databases">
        <title>Comparative genomic analysis of Cohnella hashimotonis sp. nov., isolated from the International Space Station.</title>
        <authorList>
            <person name="Venkateswaran K."/>
            <person name="Simpson A."/>
        </authorList>
    </citation>
    <scope>NUCLEOTIDE SEQUENCE</scope>
    <source>
        <strain evidence="4">F6_2S_P_1</strain>
    </source>
</reference>
<evidence type="ECO:0000313" key="5">
    <source>
        <dbReference type="Proteomes" id="UP001161691"/>
    </source>
</evidence>
<feature type="domain" description="Glycosyl transferase family 1" evidence="2">
    <location>
        <begin position="188"/>
        <end position="342"/>
    </location>
</feature>
<dbReference type="CDD" id="cd03809">
    <property type="entry name" value="GT4_MtfB-like"/>
    <property type="match status" value="1"/>
</dbReference>
<feature type="domain" description="Glycosyltransferase subfamily 4-like N-terminal" evidence="3">
    <location>
        <begin position="15"/>
        <end position="175"/>
    </location>
</feature>
<dbReference type="EMBL" id="JAGRPV010000002">
    <property type="protein sequence ID" value="MDI4650331.1"/>
    <property type="molecule type" value="Genomic_DNA"/>
</dbReference>
<sequence length="366" mass="43060">MKIVYDFNVFSFQRYGGISRYFYELIQRVSRDNDAEVSAFLGFHINQYGLEDYKEYMSNYFGIMRPMLPKSYKAFLLLNEMLFSRHLQHNKFDIYHQTYYSRKNHRTKAAKILTVHDMIHEKFPEYFSENDNTTNQKKISIKNADGIICISESTKKDLVDMYNVPQEKIKVIYHGNSLKKEVKNQRIVAAPYILYVGDRKGYKNFKLLLQAYVSNSMTRDNYHIVCFGGGEFSKEEREYLSTNNIINKVHHYGGSDDTLSNLYYFASLFVYPSLYEGFGIPPLEAMYYGCPVLASDKSSIPEIMGEAGLYFDPYSLEDMSDKLSISLENTDLRNKLITKGYEQEKKYSWDRCSSETIEFYREFHNR</sequence>
<evidence type="ECO:0000259" key="2">
    <source>
        <dbReference type="Pfam" id="PF00534"/>
    </source>
</evidence>
<evidence type="ECO:0000313" key="4">
    <source>
        <dbReference type="EMBL" id="MDI4650331.1"/>
    </source>
</evidence>
<dbReference type="PANTHER" id="PTHR46401">
    <property type="entry name" value="GLYCOSYLTRANSFERASE WBBK-RELATED"/>
    <property type="match status" value="1"/>
</dbReference>
<evidence type="ECO:0000256" key="1">
    <source>
        <dbReference type="ARBA" id="ARBA00022679"/>
    </source>
</evidence>
<organism evidence="4 5">
    <name type="scientific">Cohnella hashimotonis</name>
    <dbReference type="NCBI Taxonomy" id="2826895"/>
    <lineage>
        <taxon>Bacteria</taxon>
        <taxon>Bacillati</taxon>
        <taxon>Bacillota</taxon>
        <taxon>Bacilli</taxon>
        <taxon>Bacillales</taxon>
        <taxon>Paenibacillaceae</taxon>
        <taxon>Cohnella</taxon>
    </lineage>
</organism>
<keyword evidence="5" id="KW-1185">Reference proteome</keyword>
<dbReference type="InterPro" id="IPR001296">
    <property type="entry name" value="Glyco_trans_1"/>
</dbReference>
<dbReference type="Pfam" id="PF13439">
    <property type="entry name" value="Glyco_transf_4"/>
    <property type="match status" value="1"/>
</dbReference>
<proteinExistence type="predicted"/>